<protein>
    <submittedName>
        <fullName evidence="1">DUF1054 family protein</fullName>
    </submittedName>
</protein>
<evidence type="ECO:0000313" key="2">
    <source>
        <dbReference type="Proteomes" id="UP001281447"/>
    </source>
</evidence>
<sequence>MSFSGFDNEDFAIFSIEGLDHRMKALQERLQPKFAELGEELAADLSAKLGNEMFLHIAKHARRTVNPPDNTWLAIADSKRGYKKTPAFSNRTMG</sequence>
<keyword evidence="2" id="KW-1185">Reference proteome</keyword>
<dbReference type="Pfam" id="PF06335">
    <property type="entry name" value="DUF1054"/>
    <property type="match status" value="1"/>
</dbReference>
<dbReference type="InterPro" id="IPR053707">
    <property type="entry name" value="UPF0637_domain_sf"/>
</dbReference>
<reference evidence="1 2" key="1">
    <citation type="submission" date="2023-10" db="EMBL/GenBank/DDBJ databases">
        <title>Virgibacillus halophilus 5B73C genome.</title>
        <authorList>
            <person name="Miliotis G."/>
            <person name="Sengupta P."/>
            <person name="Hameed A."/>
            <person name="Chuvochina M."/>
            <person name="Mcdonagh F."/>
            <person name="Simpson A.C."/>
            <person name="Singh N.K."/>
            <person name="Rekha P.D."/>
            <person name="Raman K."/>
            <person name="Hugenholtz P."/>
            <person name="Venkateswaran K."/>
        </authorList>
    </citation>
    <scope>NUCLEOTIDE SEQUENCE [LARGE SCALE GENOMIC DNA]</scope>
    <source>
        <strain evidence="1 2">5B73C</strain>
    </source>
</reference>
<gene>
    <name evidence="1" type="ORF">RWE15_20230</name>
</gene>
<proteinExistence type="predicted"/>
<accession>A0ABU5CB42</accession>
<comment type="caution">
    <text evidence="1">The sequence shown here is derived from an EMBL/GenBank/DDBJ whole genome shotgun (WGS) entry which is preliminary data.</text>
</comment>
<dbReference type="EMBL" id="JAWDIP010000004">
    <property type="protein sequence ID" value="MDY0396250.1"/>
    <property type="molecule type" value="Genomic_DNA"/>
</dbReference>
<evidence type="ECO:0000313" key="1">
    <source>
        <dbReference type="EMBL" id="MDY0396250.1"/>
    </source>
</evidence>
<dbReference type="Gene3D" id="3.30.930.20">
    <property type="entry name" value="Protein of unknown function DUF1054"/>
    <property type="match status" value="1"/>
</dbReference>
<dbReference type="SUPFAM" id="SSF142913">
    <property type="entry name" value="YktB/PF0168-like"/>
    <property type="match status" value="1"/>
</dbReference>
<dbReference type="InterPro" id="IPR009403">
    <property type="entry name" value="UPF0637"/>
</dbReference>
<name>A0ABU5CB42_9BACI</name>
<dbReference type="Proteomes" id="UP001281447">
    <property type="component" value="Unassembled WGS sequence"/>
</dbReference>
<organism evidence="1 2">
    <name type="scientific">Tigheibacillus halophilus</name>
    <dbReference type="NCBI Taxonomy" id="361280"/>
    <lineage>
        <taxon>Bacteria</taxon>
        <taxon>Bacillati</taxon>
        <taxon>Bacillota</taxon>
        <taxon>Bacilli</taxon>
        <taxon>Bacillales</taxon>
        <taxon>Bacillaceae</taxon>
        <taxon>Tigheibacillus</taxon>
    </lineage>
</organism>